<sequence>MFLLPVLFCIVALTDARGDDFRRKYRNFNWSSMSLSAPSGETALESRGGGSFVSGRTYFLHGKPILGMIKIGIDATWVDLNYNNYPYDFIGENGLQTSLVHQVEYSLHVGPSIALNPVGKLNINAYFRYAPTFSALLTANDGFALSGNYATMFVTGGMVSWGVIGIGAEYLFGNCNYGNLVGNSALLGNFDKSGFRAFITLRLK</sequence>
<accession>A0A9D9H7T5</accession>
<dbReference type="Proteomes" id="UP000823619">
    <property type="component" value="Unassembled WGS sequence"/>
</dbReference>
<name>A0A9D9H7T5_9BACT</name>
<organism evidence="1 2">
    <name type="scientific">Candidatus Cryptobacteroides merdavium</name>
    <dbReference type="NCBI Taxonomy" id="2840769"/>
    <lineage>
        <taxon>Bacteria</taxon>
        <taxon>Pseudomonadati</taxon>
        <taxon>Bacteroidota</taxon>
        <taxon>Bacteroidia</taxon>
        <taxon>Bacteroidales</taxon>
        <taxon>Candidatus Cryptobacteroides</taxon>
    </lineage>
</organism>
<reference evidence="1" key="2">
    <citation type="journal article" date="2021" name="PeerJ">
        <title>Extensive microbial diversity within the chicken gut microbiome revealed by metagenomics and culture.</title>
        <authorList>
            <person name="Gilroy R."/>
            <person name="Ravi A."/>
            <person name="Getino M."/>
            <person name="Pursley I."/>
            <person name="Horton D.L."/>
            <person name="Alikhan N.F."/>
            <person name="Baker D."/>
            <person name="Gharbi K."/>
            <person name="Hall N."/>
            <person name="Watson M."/>
            <person name="Adriaenssens E.M."/>
            <person name="Foster-Nyarko E."/>
            <person name="Jarju S."/>
            <person name="Secka A."/>
            <person name="Antonio M."/>
            <person name="Oren A."/>
            <person name="Chaudhuri R.R."/>
            <person name="La Ragione R."/>
            <person name="Hildebrand F."/>
            <person name="Pallen M.J."/>
        </authorList>
    </citation>
    <scope>NUCLEOTIDE SEQUENCE</scope>
    <source>
        <strain evidence="1">D5-748</strain>
    </source>
</reference>
<dbReference type="EMBL" id="JADIMO010000016">
    <property type="protein sequence ID" value="MBO8444285.1"/>
    <property type="molecule type" value="Genomic_DNA"/>
</dbReference>
<gene>
    <name evidence="1" type="ORF">IAC23_01135</name>
</gene>
<comment type="caution">
    <text evidence="1">The sequence shown here is derived from an EMBL/GenBank/DDBJ whole genome shotgun (WGS) entry which is preliminary data.</text>
</comment>
<reference evidence="1" key="1">
    <citation type="submission" date="2020-10" db="EMBL/GenBank/DDBJ databases">
        <authorList>
            <person name="Gilroy R."/>
        </authorList>
    </citation>
    <scope>NUCLEOTIDE SEQUENCE</scope>
    <source>
        <strain evidence="1">D5-748</strain>
    </source>
</reference>
<evidence type="ECO:0000313" key="2">
    <source>
        <dbReference type="Proteomes" id="UP000823619"/>
    </source>
</evidence>
<dbReference type="AlphaFoldDB" id="A0A9D9H7T5"/>
<protein>
    <submittedName>
        <fullName evidence="1">Uncharacterized protein</fullName>
    </submittedName>
</protein>
<evidence type="ECO:0000313" key="1">
    <source>
        <dbReference type="EMBL" id="MBO8444285.1"/>
    </source>
</evidence>
<proteinExistence type="predicted"/>